<evidence type="ECO:0008006" key="3">
    <source>
        <dbReference type="Google" id="ProtNLM"/>
    </source>
</evidence>
<gene>
    <name evidence="1" type="ORF">EZS28_049172</name>
</gene>
<comment type="caution">
    <text evidence="1">The sequence shown here is derived from an EMBL/GenBank/DDBJ whole genome shotgun (WGS) entry which is preliminary data.</text>
</comment>
<dbReference type="EMBL" id="SNRW01034828">
    <property type="protein sequence ID" value="KAA6355302.1"/>
    <property type="molecule type" value="Genomic_DNA"/>
</dbReference>
<dbReference type="AlphaFoldDB" id="A0A5J4TBK3"/>
<evidence type="ECO:0000313" key="2">
    <source>
        <dbReference type="Proteomes" id="UP000324800"/>
    </source>
</evidence>
<feature type="non-terminal residue" evidence="1">
    <location>
        <position position="76"/>
    </location>
</feature>
<organism evidence="1 2">
    <name type="scientific">Streblomastix strix</name>
    <dbReference type="NCBI Taxonomy" id="222440"/>
    <lineage>
        <taxon>Eukaryota</taxon>
        <taxon>Metamonada</taxon>
        <taxon>Preaxostyla</taxon>
        <taxon>Oxymonadida</taxon>
        <taxon>Streblomastigidae</taxon>
        <taxon>Streblomastix</taxon>
    </lineage>
</organism>
<proteinExistence type="predicted"/>
<protein>
    <recommendedName>
        <fullName evidence="3">C2H2-type domain-containing protein</fullName>
    </recommendedName>
</protein>
<accession>A0A5J4TBK3</accession>
<sequence length="76" mass="8539">MSEIQSPGEDGEQYDESKITCAVCWTQFIPTEYAKHIEIHRAEAEVEEAGIQTRKERIFNATIGIPSQSISVDMPP</sequence>
<reference evidence="1 2" key="1">
    <citation type="submission" date="2019-03" db="EMBL/GenBank/DDBJ databases">
        <title>Single cell metagenomics reveals metabolic interactions within the superorganism composed of flagellate Streblomastix strix and complex community of Bacteroidetes bacteria on its surface.</title>
        <authorList>
            <person name="Treitli S.C."/>
            <person name="Kolisko M."/>
            <person name="Husnik F."/>
            <person name="Keeling P."/>
            <person name="Hampl V."/>
        </authorList>
    </citation>
    <scope>NUCLEOTIDE SEQUENCE [LARGE SCALE GENOMIC DNA]</scope>
    <source>
        <strain evidence="1">ST1C</strain>
    </source>
</reference>
<dbReference type="Proteomes" id="UP000324800">
    <property type="component" value="Unassembled WGS sequence"/>
</dbReference>
<evidence type="ECO:0000313" key="1">
    <source>
        <dbReference type="EMBL" id="KAA6355302.1"/>
    </source>
</evidence>
<name>A0A5J4TBK3_9EUKA</name>